<gene>
    <name evidence="2" type="ORF">E2C01_089979</name>
</gene>
<reference evidence="2 3" key="1">
    <citation type="submission" date="2019-05" db="EMBL/GenBank/DDBJ databases">
        <title>Another draft genome of Portunus trituberculatus and its Hox gene families provides insights of decapod evolution.</title>
        <authorList>
            <person name="Jeong J.-H."/>
            <person name="Song I."/>
            <person name="Kim S."/>
            <person name="Choi T."/>
            <person name="Kim D."/>
            <person name="Ryu S."/>
            <person name="Kim W."/>
        </authorList>
    </citation>
    <scope>NUCLEOTIDE SEQUENCE [LARGE SCALE GENOMIC DNA]</scope>
    <source>
        <tissue evidence="2">Muscle</tissue>
    </source>
</reference>
<comment type="caution">
    <text evidence="2">The sequence shown here is derived from an EMBL/GenBank/DDBJ whole genome shotgun (WGS) entry which is preliminary data.</text>
</comment>
<protein>
    <submittedName>
        <fullName evidence="2">Uncharacterized protein</fullName>
    </submittedName>
</protein>
<organism evidence="2 3">
    <name type="scientific">Portunus trituberculatus</name>
    <name type="common">Swimming crab</name>
    <name type="synonym">Neptunus trituberculatus</name>
    <dbReference type="NCBI Taxonomy" id="210409"/>
    <lineage>
        <taxon>Eukaryota</taxon>
        <taxon>Metazoa</taxon>
        <taxon>Ecdysozoa</taxon>
        <taxon>Arthropoda</taxon>
        <taxon>Crustacea</taxon>
        <taxon>Multicrustacea</taxon>
        <taxon>Malacostraca</taxon>
        <taxon>Eumalacostraca</taxon>
        <taxon>Eucarida</taxon>
        <taxon>Decapoda</taxon>
        <taxon>Pleocyemata</taxon>
        <taxon>Brachyura</taxon>
        <taxon>Eubrachyura</taxon>
        <taxon>Portunoidea</taxon>
        <taxon>Portunidae</taxon>
        <taxon>Portuninae</taxon>
        <taxon>Portunus</taxon>
    </lineage>
</organism>
<feature type="compositionally biased region" description="Low complexity" evidence="1">
    <location>
        <begin position="42"/>
        <end position="61"/>
    </location>
</feature>
<dbReference type="AlphaFoldDB" id="A0A5B7JK78"/>
<evidence type="ECO:0000313" key="3">
    <source>
        <dbReference type="Proteomes" id="UP000324222"/>
    </source>
</evidence>
<feature type="compositionally biased region" description="Low complexity" evidence="1">
    <location>
        <begin position="19"/>
        <end position="28"/>
    </location>
</feature>
<evidence type="ECO:0000256" key="1">
    <source>
        <dbReference type="SAM" id="MobiDB-lite"/>
    </source>
</evidence>
<feature type="region of interest" description="Disordered" evidence="1">
    <location>
        <begin position="40"/>
        <end position="61"/>
    </location>
</feature>
<evidence type="ECO:0000313" key="2">
    <source>
        <dbReference type="EMBL" id="MPC94793.1"/>
    </source>
</evidence>
<feature type="region of interest" description="Disordered" evidence="1">
    <location>
        <begin position="1"/>
        <end position="28"/>
    </location>
</feature>
<sequence length="61" mass="6500">MSEGEGHTPAPASPPHPTHPLNHSPYLLPSSSLPHFNLGIIPSHSPAHLSSPHLPSCMKLR</sequence>
<dbReference type="Proteomes" id="UP000324222">
    <property type="component" value="Unassembled WGS sequence"/>
</dbReference>
<accession>A0A5B7JK78</accession>
<name>A0A5B7JK78_PORTR</name>
<dbReference type="EMBL" id="VSRR010099902">
    <property type="protein sequence ID" value="MPC94793.1"/>
    <property type="molecule type" value="Genomic_DNA"/>
</dbReference>
<proteinExistence type="predicted"/>
<keyword evidence="3" id="KW-1185">Reference proteome</keyword>